<dbReference type="VEuPathDB" id="FungiDB:CC1G_02110"/>
<dbReference type="AlphaFoldDB" id="A8NK81"/>
<dbReference type="InterPro" id="IPR032675">
    <property type="entry name" value="LRR_dom_sf"/>
</dbReference>
<keyword evidence="2" id="KW-1185">Reference proteome</keyword>
<gene>
    <name evidence="1" type="ORF">CC1G_02110</name>
</gene>
<evidence type="ECO:0000313" key="1">
    <source>
        <dbReference type="EMBL" id="EAU87351.2"/>
    </source>
</evidence>
<dbReference type="InParanoid" id="A8NK81"/>
<dbReference type="eggNOG" id="ENOG502RBJS">
    <property type="taxonomic scope" value="Eukaryota"/>
</dbReference>
<reference evidence="1 2" key="1">
    <citation type="journal article" date="2010" name="Proc. Natl. Acad. Sci. U.S.A.">
        <title>Insights into evolution of multicellular fungi from the assembled chromosomes of the mushroom Coprinopsis cinerea (Coprinus cinereus).</title>
        <authorList>
            <person name="Stajich J.E."/>
            <person name="Wilke S.K."/>
            <person name="Ahren D."/>
            <person name="Au C.H."/>
            <person name="Birren B.W."/>
            <person name="Borodovsky M."/>
            <person name="Burns C."/>
            <person name="Canback B."/>
            <person name="Casselton L.A."/>
            <person name="Cheng C.K."/>
            <person name="Deng J."/>
            <person name="Dietrich F.S."/>
            <person name="Fargo D.C."/>
            <person name="Farman M.L."/>
            <person name="Gathman A.C."/>
            <person name="Goldberg J."/>
            <person name="Guigo R."/>
            <person name="Hoegger P.J."/>
            <person name="Hooker J.B."/>
            <person name="Huggins A."/>
            <person name="James T.Y."/>
            <person name="Kamada T."/>
            <person name="Kilaru S."/>
            <person name="Kodira C."/>
            <person name="Kues U."/>
            <person name="Kupfer D."/>
            <person name="Kwan H.S."/>
            <person name="Lomsadze A."/>
            <person name="Li W."/>
            <person name="Lilly W.W."/>
            <person name="Ma L.J."/>
            <person name="Mackey A.J."/>
            <person name="Manning G."/>
            <person name="Martin F."/>
            <person name="Muraguchi H."/>
            <person name="Natvig D.O."/>
            <person name="Palmerini H."/>
            <person name="Ramesh M.A."/>
            <person name="Rehmeyer C.J."/>
            <person name="Roe B.A."/>
            <person name="Shenoy N."/>
            <person name="Stanke M."/>
            <person name="Ter-Hovhannisyan V."/>
            <person name="Tunlid A."/>
            <person name="Velagapudi R."/>
            <person name="Vision T.J."/>
            <person name="Zeng Q."/>
            <person name="Zolan M.E."/>
            <person name="Pukkila P.J."/>
        </authorList>
    </citation>
    <scope>NUCLEOTIDE SEQUENCE [LARGE SCALE GENOMIC DNA]</scope>
    <source>
        <strain evidence="2">Okayama-7 / 130 / ATCC MYA-4618 / FGSC 9003</strain>
    </source>
</reference>
<accession>A8NK81</accession>
<dbReference type="OMA" id="RNIFLHF"/>
<dbReference type="GeneID" id="6010888"/>
<dbReference type="OrthoDB" id="3217549at2759"/>
<dbReference type="RefSeq" id="XP_001834374.2">
    <property type="nucleotide sequence ID" value="XM_001834322.2"/>
</dbReference>
<proteinExistence type="predicted"/>
<dbReference type="Gene3D" id="3.80.10.10">
    <property type="entry name" value="Ribonuclease Inhibitor"/>
    <property type="match status" value="1"/>
</dbReference>
<protein>
    <submittedName>
        <fullName evidence="1">Uncharacterized protein</fullName>
    </submittedName>
</protein>
<sequence length="520" mass="57087">MPRIVDEDVEMHDEPSPASWVPHSSILKAGRQLSTWFFSNPACTFPAPPVIGAQNTERTDSPHSLPRDAPVDMDIDTAPPPKVHVNSLPVEMLREIFFHYTHTVNSPLPEADIRPGRHRKSLLKSGRVGVRWKASTNPMTLGHVCSYWRALVQSMPTLWTTISVTSPMPSDVSYFAKWLELSGDMPLRLVISDKTPGGHPDRGIRGVMRLAFAHSRRWKDVSLHLCDAIGMDFSSFIIPATRTDFHLLEHFELDIAHATPEQVAALCATVYSAAPKLETVRFGASMVDVDISSMPWGRLTNVELNVISGSQIPQVLAASGNLQKLAIQLISGPTDSLSDTYTLPLLESIALGKVDDASNILAAIRAPSLRELRLLRGFGLCPPRNAWLKASPALIQAGCKLESFYVANLDMEEGEDILIDMLHCPAMASLRALTIASRVTDKLLRSLVSTPTHPNTLPLLEALTLSTVTPPDGELSAMIRSRTGHNGALRFVHASLYKPHHALSSSTRFPGVQITLEHMH</sequence>
<organism evidence="1 2">
    <name type="scientific">Coprinopsis cinerea (strain Okayama-7 / 130 / ATCC MYA-4618 / FGSC 9003)</name>
    <name type="common">Inky cap fungus</name>
    <name type="synonym">Hormographiella aspergillata</name>
    <dbReference type="NCBI Taxonomy" id="240176"/>
    <lineage>
        <taxon>Eukaryota</taxon>
        <taxon>Fungi</taxon>
        <taxon>Dikarya</taxon>
        <taxon>Basidiomycota</taxon>
        <taxon>Agaricomycotina</taxon>
        <taxon>Agaricomycetes</taxon>
        <taxon>Agaricomycetidae</taxon>
        <taxon>Agaricales</taxon>
        <taxon>Agaricineae</taxon>
        <taxon>Psathyrellaceae</taxon>
        <taxon>Coprinopsis</taxon>
    </lineage>
</organism>
<dbReference type="HOGENOM" id="CLU_018544_11_0_1"/>
<dbReference type="KEGG" id="cci:CC1G_02110"/>
<name>A8NK81_COPC7</name>
<dbReference type="EMBL" id="AACS02000010">
    <property type="protein sequence ID" value="EAU87351.2"/>
    <property type="molecule type" value="Genomic_DNA"/>
</dbReference>
<comment type="caution">
    <text evidence="1">The sequence shown here is derived from an EMBL/GenBank/DDBJ whole genome shotgun (WGS) entry which is preliminary data.</text>
</comment>
<dbReference type="Proteomes" id="UP000001861">
    <property type="component" value="Unassembled WGS sequence"/>
</dbReference>
<evidence type="ECO:0000313" key="2">
    <source>
        <dbReference type="Proteomes" id="UP000001861"/>
    </source>
</evidence>